<accession>A0A139LI49</accession>
<dbReference type="InterPro" id="IPR015996">
    <property type="entry name" value="UCP028451"/>
</dbReference>
<dbReference type="PIRSF" id="PIRSF028451">
    <property type="entry name" value="UCP028451"/>
    <property type="match status" value="1"/>
</dbReference>
<name>A0A139LI49_9BACE</name>
<dbReference type="Pfam" id="PF09365">
    <property type="entry name" value="DUF2461"/>
    <property type="match status" value="1"/>
</dbReference>
<dbReference type="NCBIfam" id="TIGR02453">
    <property type="entry name" value="TIGR02453 family protein"/>
    <property type="match status" value="1"/>
</dbReference>
<dbReference type="InterPro" id="IPR012808">
    <property type="entry name" value="CHP02453"/>
</dbReference>
<dbReference type="PANTHER" id="PTHR36452">
    <property type="entry name" value="CHROMOSOME 12, WHOLE GENOME SHOTGUN SEQUENCE"/>
    <property type="match status" value="1"/>
</dbReference>
<gene>
    <name evidence="1" type="ORF">HMPREF2531_02227</name>
</gene>
<sequence>MCKEHRFTRADAFFVPVCSMLGKLCVILSDNKENTNMNIPVIFQFLKEVSANNNREWFNAHKDLYEEARGEFENLLSAIITRISLFDESIRGVQVKDCTYRIYRDTRFSQDKTPYKTHLGGYINARGKKSDHCGYYVHIEPGNCLLAGGSYCLPPKTLKAVRQAVYDNIDEFRGIVENPDFKQYFPVIGEDFLKTAPKGFPKDFEYVQYLKCKEYTCYCNQPDSFFLAPDCVDRTAEIFKQMKPFADFLNYTIDDFE</sequence>
<evidence type="ECO:0000313" key="1">
    <source>
        <dbReference type="EMBL" id="KXT51120.1"/>
    </source>
</evidence>
<dbReference type="EMBL" id="LTDF01000077">
    <property type="protein sequence ID" value="KXT51120.1"/>
    <property type="molecule type" value="Genomic_DNA"/>
</dbReference>
<evidence type="ECO:0000313" key="2">
    <source>
        <dbReference type="Proteomes" id="UP000070319"/>
    </source>
</evidence>
<dbReference type="Proteomes" id="UP000070319">
    <property type="component" value="Unassembled WGS sequence"/>
</dbReference>
<comment type="caution">
    <text evidence="1">The sequence shown here is derived from an EMBL/GenBank/DDBJ whole genome shotgun (WGS) entry which is preliminary data.</text>
</comment>
<organism evidence="1">
    <name type="scientific">Bacteroides intestinalis</name>
    <dbReference type="NCBI Taxonomy" id="329854"/>
    <lineage>
        <taxon>Bacteria</taxon>
        <taxon>Pseudomonadati</taxon>
        <taxon>Bacteroidota</taxon>
        <taxon>Bacteroidia</taxon>
        <taxon>Bacteroidales</taxon>
        <taxon>Bacteroidaceae</taxon>
        <taxon>Bacteroides</taxon>
    </lineage>
</organism>
<proteinExistence type="predicted"/>
<dbReference type="AlphaFoldDB" id="A0A139LI49"/>
<reference evidence="1 2" key="1">
    <citation type="submission" date="2016-02" db="EMBL/GenBank/DDBJ databases">
        <authorList>
            <person name="Wen L."/>
            <person name="He K."/>
            <person name="Yang H."/>
        </authorList>
    </citation>
    <scope>NUCLEOTIDE SEQUENCE [LARGE SCALE GENOMIC DNA]</scope>
    <source>
        <strain evidence="1 2">KLE1704</strain>
    </source>
</reference>
<dbReference type="PATRIC" id="fig|329854.7.peg.2269"/>
<protein>
    <submittedName>
        <fullName evidence="1">TIGR02453 family protein</fullName>
    </submittedName>
</protein>
<dbReference type="PANTHER" id="PTHR36452:SF1">
    <property type="entry name" value="DUF2461 DOMAIN-CONTAINING PROTEIN"/>
    <property type="match status" value="1"/>
</dbReference>